<name>A0A438AF22_9RHOB</name>
<feature type="signal peptide" evidence="1">
    <location>
        <begin position="1"/>
        <end position="19"/>
    </location>
</feature>
<keyword evidence="3" id="KW-1185">Reference proteome</keyword>
<protein>
    <submittedName>
        <fullName evidence="2">Uncharacterized protein</fullName>
    </submittedName>
</protein>
<proteinExistence type="predicted"/>
<dbReference type="Proteomes" id="UP000285908">
    <property type="component" value="Unassembled WGS sequence"/>
</dbReference>
<dbReference type="AlphaFoldDB" id="A0A438AF22"/>
<feature type="chain" id="PRO_5019100882" evidence="1">
    <location>
        <begin position="20"/>
        <end position="165"/>
    </location>
</feature>
<comment type="caution">
    <text evidence="2">The sequence shown here is derived from an EMBL/GenBank/DDBJ whole genome shotgun (WGS) entry which is preliminary data.</text>
</comment>
<accession>A0A438AF22</accession>
<sequence length="165" mass="17028">MKHFPLAAALMTAVTSAAAAQDRDANALAYFQTYCLGTEGDLAQSIASLEASDQFQDQSSRGSGAFTYSSFAGPDGTNASVMIGAEMSDDKCSIILTGVTDPMALASRLGGELADGAGAPVMEWEGFGDYGNGGFGYRDELGDVVIAPMTTGISGDILHLTFFPT</sequence>
<reference evidence="2 3" key="1">
    <citation type="submission" date="2018-11" db="EMBL/GenBank/DDBJ databases">
        <title>Mesobaculum littorinae gen. nov., sp. nov., isolated from Littorina scabra that represents a novel genus of the order Rhodobacteraceae.</title>
        <authorList>
            <person name="Li F."/>
        </authorList>
    </citation>
    <scope>NUCLEOTIDE SEQUENCE [LARGE SCALE GENOMIC DNA]</scope>
    <source>
        <strain evidence="2 3">M0103</strain>
    </source>
</reference>
<keyword evidence="1" id="KW-0732">Signal</keyword>
<evidence type="ECO:0000313" key="2">
    <source>
        <dbReference type="EMBL" id="RVV97311.1"/>
    </source>
</evidence>
<gene>
    <name evidence="2" type="ORF">EKE94_14970</name>
</gene>
<dbReference type="OrthoDB" id="7867626at2"/>
<dbReference type="RefSeq" id="WP_127907436.1">
    <property type="nucleotide sequence ID" value="NZ_RQXX01000005.1"/>
</dbReference>
<dbReference type="EMBL" id="RQXX01000005">
    <property type="protein sequence ID" value="RVV97311.1"/>
    <property type="molecule type" value="Genomic_DNA"/>
</dbReference>
<evidence type="ECO:0000313" key="3">
    <source>
        <dbReference type="Proteomes" id="UP000285908"/>
    </source>
</evidence>
<organism evidence="2 3">
    <name type="scientific">Mesobaculum littorinae</name>
    <dbReference type="NCBI Taxonomy" id="2486419"/>
    <lineage>
        <taxon>Bacteria</taxon>
        <taxon>Pseudomonadati</taxon>
        <taxon>Pseudomonadota</taxon>
        <taxon>Alphaproteobacteria</taxon>
        <taxon>Rhodobacterales</taxon>
        <taxon>Roseobacteraceae</taxon>
        <taxon>Mesobaculum</taxon>
    </lineage>
</organism>
<evidence type="ECO:0000256" key="1">
    <source>
        <dbReference type="SAM" id="SignalP"/>
    </source>
</evidence>